<dbReference type="GO" id="GO:0050185">
    <property type="term" value="F:phosphatidylinositol deacylase activity"/>
    <property type="evidence" value="ECO:0007669"/>
    <property type="project" value="TreeGrafter"/>
</dbReference>
<dbReference type="OrthoDB" id="348976at2759"/>
<keyword evidence="3 10" id="KW-0813">Transport</keyword>
<evidence type="ECO:0000259" key="11">
    <source>
        <dbReference type="Pfam" id="PF07819"/>
    </source>
</evidence>
<feature type="transmembrane region" description="Helical" evidence="10">
    <location>
        <begin position="834"/>
        <end position="858"/>
    </location>
</feature>
<evidence type="ECO:0000256" key="9">
    <source>
        <dbReference type="ARBA" id="ARBA00023136"/>
    </source>
</evidence>
<dbReference type="PANTHER" id="PTHR15495:SF7">
    <property type="entry name" value="GPI INOSITOL-DEACYLASE"/>
    <property type="match status" value="1"/>
</dbReference>
<name>A0A1X0QNN7_RHIZD</name>
<keyword evidence="6 10" id="KW-0256">Endoplasmic reticulum</keyword>
<dbReference type="Gene3D" id="3.40.50.1820">
    <property type="entry name" value="alpha/beta hydrolase"/>
    <property type="match status" value="1"/>
</dbReference>
<evidence type="ECO:0000256" key="7">
    <source>
        <dbReference type="ARBA" id="ARBA00022927"/>
    </source>
</evidence>
<dbReference type="EMBL" id="KV922146">
    <property type="protein sequence ID" value="ORE01357.1"/>
    <property type="molecule type" value="Genomic_DNA"/>
</dbReference>
<dbReference type="Pfam" id="PF07819">
    <property type="entry name" value="PGAP1"/>
    <property type="match status" value="1"/>
</dbReference>
<evidence type="ECO:0000256" key="6">
    <source>
        <dbReference type="ARBA" id="ARBA00022824"/>
    </source>
</evidence>
<accession>A0A1X0QNN7</accession>
<organism evidence="13">
    <name type="scientific">Rhizopus microsporus var. microsporus</name>
    <dbReference type="NCBI Taxonomy" id="86635"/>
    <lineage>
        <taxon>Eukaryota</taxon>
        <taxon>Fungi</taxon>
        <taxon>Fungi incertae sedis</taxon>
        <taxon>Mucoromycota</taxon>
        <taxon>Mucoromycotina</taxon>
        <taxon>Mucoromycetes</taxon>
        <taxon>Mucorales</taxon>
        <taxon>Mucorineae</taxon>
        <taxon>Rhizopodaceae</taxon>
        <taxon>Rhizopus</taxon>
    </lineage>
</organism>
<dbReference type="GO" id="GO:0006505">
    <property type="term" value="P:GPI anchor metabolic process"/>
    <property type="evidence" value="ECO:0007669"/>
    <property type="project" value="TreeGrafter"/>
</dbReference>
<evidence type="ECO:0000256" key="8">
    <source>
        <dbReference type="ARBA" id="ARBA00022989"/>
    </source>
</evidence>
<feature type="transmembrane region" description="Helical" evidence="10">
    <location>
        <begin position="764"/>
        <end position="783"/>
    </location>
</feature>
<proteinExistence type="inferred from homology"/>
<evidence type="ECO:0000259" key="12">
    <source>
        <dbReference type="Pfam" id="PF25140"/>
    </source>
</evidence>
<dbReference type="Proteomes" id="UP000242414">
    <property type="component" value="Unassembled WGS sequence"/>
</dbReference>
<dbReference type="PANTHER" id="PTHR15495">
    <property type="entry name" value="NEGATIVE REGULATOR OF VESICLE FORMATION-RELATED"/>
    <property type="match status" value="1"/>
</dbReference>
<evidence type="ECO:0000256" key="3">
    <source>
        <dbReference type="ARBA" id="ARBA00022448"/>
    </source>
</evidence>
<dbReference type="AlphaFoldDB" id="A0A1X0QNN7"/>
<dbReference type="GO" id="GO:0006888">
    <property type="term" value="P:endoplasmic reticulum to Golgi vesicle-mediated transport"/>
    <property type="evidence" value="ECO:0007669"/>
    <property type="project" value="TreeGrafter"/>
</dbReference>
<evidence type="ECO:0000256" key="5">
    <source>
        <dbReference type="ARBA" id="ARBA00022801"/>
    </source>
</evidence>
<evidence type="ECO:0000256" key="10">
    <source>
        <dbReference type="RuleBase" id="RU365011"/>
    </source>
</evidence>
<feature type="transmembrane region" description="Helical" evidence="10">
    <location>
        <begin position="571"/>
        <end position="590"/>
    </location>
</feature>
<comment type="function">
    <text evidence="10">Involved in inositol deacylation of GPI-anchored proteins which plays important roles in the quality control and ER-associated degradation of GPI-anchored proteins.</text>
</comment>
<reference evidence="13" key="1">
    <citation type="journal article" date="2016" name="Proc. Natl. Acad. Sci. U.S.A.">
        <title>Lipid metabolic changes in an early divergent fungus govern the establishment of a mutualistic symbiosis with endobacteria.</title>
        <authorList>
            <person name="Lastovetsky O.A."/>
            <person name="Gaspar M.L."/>
            <person name="Mondo S.J."/>
            <person name="LaButti K.M."/>
            <person name="Sandor L."/>
            <person name="Grigoriev I.V."/>
            <person name="Henry S.A."/>
            <person name="Pawlowska T.E."/>
        </authorList>
    </citation>
    <scope>NUCLEOTIDE SEQUENCE [LARGE SCALE GENOMIC DNA]</scope>
    <source>
        <strain evidence="13">ATCC 52814</strain>
    </source>
</reference>
<keyword evidence="7 10" id="KW-0653">Protein transport</keyword>
<keyword evidence="9 10" id="KW-0472">Membrane</keyword>
<gene>
    <name evidence="13" type="ORF">BCV72DRAFT_310118</name>
</gene>
<dbReference type="EC" id="3.1.-.-" evidence="10"/>
<comment type="similarity">
    <text evidence="2 10">Belongs to the GPI inositol-deacylase family.</text>
</comment>
<keyword evidence="5 10" id="KW-0378">Hydrolase</keyword>
<feature type="domain" description="GPI inositol-deacylase PGAP1-like alpha/beta" evidence="11">
    <location>
        <begin position="62"/>
        <end position="282"/>
    </location>
</feature>
<dbReference type="SUPFAM" id="SSF53474">
    <property type="entry name" value="alpha/beta-Hydrolases"/>
    <property type="match status" value="1"/>
</dbReference>
<dbReference type="InterPro" id="IPR012908">
    <property type="entry name" value="PGAP1-ab_dom-like"/>
</dbReference>
<sequence length="859" mass="98247">MLDSSLSQKLNIFQTQRKAMHSCDMTYIYPTYIRVEHQPKTTFSKKYTLYLYREGFVDSEQLVGVPVLFIPGQAGSYKQVRSLASESSKYSRTQKNVQDLDWFTLDLNEELTAFSGQHVLDQANYVNTAIQTILNLYHGRVDSVIIVGHSMGGIVARTLMRLPNYAPNSVRTILTLATPHTSAPVLLDPVLYRLYQDLSRFWEPNQFTKEGKLRNVTLVSIAGGSLDNIVHSDSTGVHSIVPESHGFAIFSTSIPFVWTESDHMAILWCNQLIKRLAATLVNIHDPTMSVHDRMDVFNQHLLETKSSNLVTHHSFSMPQHVQVMNMTGNGSHLFFTNTNQPRLTVVKYSESLKLLTDVPEESDHHWLLVSCKKAMDDWSCQPLNDVLVTILPSASAPTGSYRSFTLSSSKPIEYVGILEQTKITLQDNNDVPFFIIYNDEATVHWSSTWDIVMRQKEPLLIAKKYVSRHVFPRLRSSLFAYDLHLKSSKPGAGLIPLMVRQTVNGQEPKYYRQMKENESVRATFHQATGDGEGLAFSFYTDNQAVELVMRFDWYATLGRCLLRYGSVMLNFMYVCTLIMLINQCSTYVHIGSRKFVSYKAALLGCMRSDFIHIMALLLFLSSYQYFARSHQLMMTSYLPLYSAITKDMFFGNDDPIFILVTIFLFMLSVGLTAIVWLLISFLTALLSKLIKCMYQVISVNTTSQTSSWRHFFIHASIVLALVRLVPTSVLITIYYIIWLIMTATSHTSSNLPSPQNTYRYRQSWLMFLTSLLPYHIPGTIVYIKNILAGWTRPTQPLWLIMQQLPTVFILIYLVTLGNQPKTMSLRWLAFGRYALYGIIMHQLLFGFRHPFIIPIGFFK</sequence>
<dbReference type="InterPro" id="IPR056824">
    <property type="entry name" value="PGAP1_TMD"/>
</dbReference>
<comment type="subcellular location">
    <subcellularLocation>
        <location evidence="1">Endoplasmic reticulum membrane</location>
        <topology evidence="1">Multi-pass membrane protein</topology>
    </subcellularLocation>
</comment>
<dbReference type="VEuPathDB" id="FungiDB:BCV72DRAFT_310118"/>
<feature type="transmembrane region" description="Helical" evidence="10">
    <location>
        <begin position="711"/>
        <end position="744"/>
    </location>
</feature>
<dbReference type="Pfam" id="PF25140">
    <property type="entry name" value="PGAP1_TMD"/>
    <property type="match status" value="1"/>
</dbReference>
<dbReference type="GO" id="GO:0015031">
    <property type="term" value="P:protein transport"/>
    <property type="evidence" value="ECO:0007669"/>
    <property type="project" value="UniProtKB-KW"/>
</dbReference>
<feature type="domain" description="GPI inositol-deacylase transmembrane" evidence="12">
    <location>
        <begin position="571"/>
        <end position="854"/>
    </location>
</feature>
<feature type="transmembrane region" description="Helical" evidence="10">
    <location>
        <begin position="610"/>
        <end position="627"/>
    </location>
</feature>
<evidence type="ECO:0000313" key="13">
    <source>
        <dbReference type="EMBL" id="ORE01357.1"/>
    </source>
</evidence>
<dbReference type="InterPro" id="IPR029058">
    <property type="entry name" value="AB_hydrolase_fold"/>
</dbReference>
<evidence type="ECO:0000256" key="2">
    <source>
        <dbReference type="ARBA" id="ARBA00006931"/>
    </source>
</evidence>
<protein>
    <recommendedName>
        <fullName evidence="10">GPI inositol-deacylase</fullName>
        <ecNumber evidence="10">3.1.-.-</ecNumber>
    </recommendedName>
</protein>
<dbReference type="GO" id="GO:0005789">
    <property type="term" value="C:endoplasmic reticulum membrane"/>
    <property type="evidence" value="ECO:0007669"/>
    <property type="project" value="UniProtKB-SubCell"/>
</dbReference>
<feature type="transmembrane region" description="Helical" evidence="10">
    <location>
        <begin position="656"/>
        <end position="686"/>
    </location>
</feature>
<keyword evidence="8 10" id="KW-1133">Transmembrane helix</keyword>
<evidence type="ECO:0000256" key="1">
    <source>
        <dbReference type="ARBA" id="ARBA00004477"/>
    </source>
</evidence>
<dbReference type="InterPro" id="IPR039529">
    <property type="entry name" value="PGAP1/BST1"/>
</dbReference>
<keyword evidence="4 10" id="KW-0812">Transmembrane</keyword>
<feature type="transmembrane region" description="Helical" evidence="10">
    <location>
        <begin position="795"/>
        <end position="814"/>
    </location>
</feature>
<evidence type="ECO:0000256" key="4">
    <source>
        <dbReference type="ARBA" id="ARBA00022692"/>
    </source>
</evidence>